<comment type="caution">
    <text evidence="2">The sequence shown here is derived from an EMBL/GenBank/DDBJ whole genome shotgun (WGS) entry which is preliminary data.</text>
</comment>
<reference evidence="2" key="2">
    <citation type="submission" date="2021-09" db="EMBL/GenBank/DDBJ databases">
        <authorList>
            <person name="Jia N."/>
            <person name="Wang J."/>
            <person name="Shi W."/>
            <person name="Du L."/>
            <person name="Sun Y."/>
            <person name="Zhan W."/>
            <person name="Jiang J."/>
            <person name="Wang Q."/>
            <person name="Zhang B."/>
            <person name="Ji P."/>
            <person name="Sakyi L.B."/>
            <person name="Cui X."/>
            <person name="Yuan T."/>
            <person name="Jiang B."/>
            <person name="Yang W."/>
            <person name="Lam T.T.-Y."/>
            <person name="Chang Q."/>
            <person name="Ding S."/>
            <person name="Wang X."/>
            <person name="Zhu J."/>
            <person name="Ruan X."/>
            <person name="Zhao L."/>
            <person name="Wei J."/>
            <person name="Que T."/>
            <person name="Du C."/>
            <person name="Cheng J."/>
            <person name="Dai P."/>
            <person name="Han X."/>
            <person name="Huang E."/>
            <person name="Gao Y."/>
            <person name="Liu J."/>
            <person name="Shao H."/>
            <person name="Ye R."/>
            <person name="Li L."/>
            <person name="Wei W."/>
            <person name="Wang X."/>
            <person name="Wang C."/>
            <person name="Huo Q."/>
            <person name="Li W."/>
            <person name="Guo W."/>
            <person name="Chen H."/>
            <person name="Chen S."/>
            <person name="Zhou L."/>
            <person name="Zhou L."/>
            <person name="Ni X."/>
            <person name="Tian J."/>
            <person name="Zhou Y."/>
            <person name="Sheng Y."/>
            <person name="Liu T."/>
            <person name="Pan Y."/>
            <person name="Xia L."/>
            <person name="Li J."/>
            <person name="Zhao F."/>
            <person name="Cao W."/>
        </authorList>
    </citation>
    <scope>NUCLEOTIDE SEQUENCE</scope>
    <source>
        <strain evidence="2">Rsan-2018</strain>
        <tissue evidence="2">Larvae</tissue>
    </source>
</reference>
<sequence length="135" mass="14007">MDSTASRKRSREEVSSDDEEDGPRKQSATSPADPEPSDEDNDPTQCTEETGTEATTPASLDEAAAATPAVAAALATPPTGATAPEAQAAVDHVTQIVTSLLLTLQDAEAKLPHDHPFRAICQLAAALQQPTSHHG</sequence>
<evidence type="ECO:0000313" key="2">
    <source>
        <dbReference type="EMBL" id="KAH7962312.1"/>
    </source>
</evidence>
<feature type="compositionally biased region" description="Low complexity" evidence="1">
    <location>
        <begin position="63"/>
        <end position="86"/>
    </location>
</feature>
<reference evidence="2" key="1">
    <citation type="journal article" date="2020" name="Cell">
        <title>Large-Scale Comparative Analyses of Tick Genomes Elucidate Their Genetic Diversity and Vector Capacities.</title>
        <authorList>
            <consortium name="Tick Genome and Microbiome Consortium (TIGMIC)"/>
            <person name="Jia N."/>
            <person name="Wang J."/>
            <person name="Shi W."/>
            <person name="Du L."/>
            <person name="Sun Y."/>
            <person name="Zhan W."/>
            <person name="Jiang J.F."/>
            <person name="Wang Q."/>
            <person name="Zhang B."/>
            <person name="Ji P."/>
            <person name="Bell-Sakyi L."/>
            <person name="Cui X.M."/>
            <person name="Yuan T.T."/>
            <person name="Jiang B.G."/>
            <person name="Yang W.F."/>
            <person name="Lam T.T."/>
            <person name="Chang Q.C."/>
            <person name="Ding S.J."/>
            <person name="Wang X.J."/>
            <person name="Zhu J.G."/>
            <person name="Ruan X.D."/>
            <person name="Zhao L."/>
            <person name="Wei J.T."/>
            <person name="Ye R.Z."/>
            <person name="Que T.C."/>
            <person name="Du C.H."/>
            <person name="Zhou Y.H."/>
            <person name="Cheng J.X."/>
            <person name="Dai P.F."/>
            <person name="Guo W.B."/>
            <person name="Han X.H."/>
            <person name="Huang E.J."/>
            <person name="Li L.F."/>
            <person name="Wei W."/>
            <person name="Gao Y.C."/>
            <person name="Liu J.Z."/>
            <person name="Shao H.Z."/>
            <person name="Wang X."/>
            <person name="Wang C.C."/>
            <person name="Yang T.C."/>
            <person name="Huo Q.B."/>
            <person name="Li W."/>
            <person name="Chen H.Y."/>
            <person name="Chen S.E."/>
            <person name="Zhou L.G."/>
            <person name="Ni X.B."/>
            <person name="Tian J.H."/>
            <person name="Sheng Y."/>
            <person name="Liu T."/>
            <person name="Pan Y.S."/>
            <person name="Xia L.Y."/>
            <person name="Li J."/>
            <person name="Zhao F."/>
            <person name="Cao W.C."/>
        </authorList>
    </citation>
    <scope>NUCLEOTIDE SEQUENCE</scope>
    <source>
        <strain evidence="2">Rsan-2018</strain>
    </source>
</reference>
<dbReference type="Proteomes" id="UP000821837">
    <property type="component" value="Chromosome 3"/>
</dbReference>
<evidence type="ECO:0000313" key="3">
    <source>
        <dbReference type="Proteomes" id="UP000821837"/>
    </source>
</evidence>
<feature type="region of interest" description="Disordered" evidence="1">
    <location>
        <begin position="1"/>
        <end position="86"/>
    </location>
</feature>
<dbReference type="VEuPathDB" id="VectorBase:RSAN_033297"/>
<keyword evidence="3" id="KW-1185">Reference proteome</keyword>
<dbReference type="EMBL" id="JABSTV010001249">
    <property type="protein sequence ID" value="KAH7962312.1"/>
    <property type="molecule type" value="Genomic_DNA"/>
</dbReference>
<proteinExistence type="predicted"/>
<name>A0A9D4Q0L0_RHISA</name>
<organism evidence="2 3">
    <name type="scientific">Rhipicephalus sanguineus</name>
    <name type="common">Brown dog tick</name>
    <name type="synonym">Ixodes sanguineus</name>
    <dbReference type="NCBI Taxonomy" id="34632"/>
    <lineage>
        <taxon>Eukaryota</taxon>
        <taxon>Metazoa</taxon>
        <taxon>Ecdysozoa</taxon>
        <taxon>Arthropoda</taxon>
        <taxon>Chelicerata</taxon>
        <taxon>Arachnida</taxon>
        <taxon>Acari</taxon>
        <taxon>Parasitiformes</taxon>
        <taxon>Ixodida</taxon>
        <taxon>Ixodoidea</taxon>
        <taxon>Ixodidae</taxon>
        <taxon>Rhipicephalinae</taxon>
        <taxon>Rhipicephalus</taxon>
        <taxon>Rhipicephalus</taxon>
    </lineage>
</organism>
<protein>
    <submittedName>
        <fullName evidence="2">Uncharacterized protein</fullName>
    </submittedName>
</protein>
<gene>
    <name evidence="2" type="ORF">HPB52_015427</name>
</gene>
<feature type="compositionally biased region" description="Low complexity" evidence="1">
    <location>
        <begin position="44"/>
        <end position="56"/>
    </location>
</feature>
<accession>A0A9D4Q0L0</accession>
<dbReference type="AlphaFoldDB" id="A0A9D4Q0L0"/>
<evidence type="ECO:0000256" key="1">
    <source>
        <dbReference type="SAM" id="MobiDB-lite"/>
    </source>
</evidence>